<proteinExistence type="predicted"/>
<dbReference type="InterPro" id="IPR009015">
    <property type="entry name" value="Fucose_isomerase_N/cen_sf"/>
</dbReference>
<evidence type="ECO:0000256" key="2">
    <source>
        <dbReference type="ARBA" id="ARBA00023277"/>
    </source>
</evidence>
<dbReference type="PATRIC" id="fig|641524.5.peg.4104"/>
<dbReference type="AlphaFoldDB" id="S7V9E6"/>
<dbReference type="GO" id="GO:0005737">
    <property type="term" value="C:cytoplasm"/>
    <property type="evidence" value="ECO:0007669"/>
    <property type="project" value="InterPro"/>
</dbReference>
<dbReference type="eggNOG" id="COG2407">
    <property type="taxonomic scope" value="Bacteria"/>
</dbReference>
<dbReference type="Proteomes" id="UP000014974">
    <property type="component" value="Unassembled WGS sequence"/>
</dbReference>
<reference evidence="3 4" key="1">
    <citation type="journal article" date="2013" name="Genome Announc.">
        <title>Draft Genome Sequence of Cyclobacterium qasimii Strain M12-11BT, Isolated from Arctic Marine Sediment.</title>
        <authorList>
            <person name="Shivaji S."/>
            <person name="Ara S."/>
            <person name="Singh A."/>
            <person name="Kumar Pinnaka A."/>
        </authorList>
    </citation>
    <scope>NUCLEOTIDE SEQUENCE [LARGE SCALE GENOMIC DNA]</scope>
    <source>
        <strain evidence="3 4">M12-11B</strain>
    </source>
</reference>
<dbReference type="PANTHER" id="PTHR37840">
    <property type="entry name" value="L-FUCOSE ISOMERASE"/>
    <property type="match status" value="1"/>
</dbReference>
<evidence type="ECO:0000313" key="3">
    <source>
        <dbReference type="EMBL" id="EPR66875.1"/>
    </source>
</evidence>
<dbReference type="InterPro" id="IPR005763">
    <property type="entry name" value="Fucose_isomerase"/>
</dbReference>
<dbReference type="PANTHER" id="PTHR37840:SF1">
    <property type="entry name" value="L-FUCOSE ISOMERASE"/>
    <property type="match status" value="1"/>
</dbReference>
<organism evidence="3 4">
    <name type="scientific">Cyclobacterium qasimii M12-11B</name>
    <dbReference type="NCBI Taxonomy" id="641524"/>
    <lineage>
        <taxon>Bacteria</taxon>
        <taxon>Pseudomonadati</taxon>
        <taxon>Bacteroidota</taxon>
        <taxon>Cytophagia</taxon>
        <taxon>Cytophagales</taxon>
        <taxon>Cyclobacteriaceae</taxon>
        <taxon>Cyclobacterium</taxon>
    </lineage>
</organism>
<evidence type="ECO:0000256" key="1">
    <source>
        <dbReference type="ARBA" id="ARBA00023235"/>
    </source>
</evidence>
<gene>
    <name evidence="3" type="ORF">ADICYQ_4136</name>
</gene>
<comment type="caution">
    <text evidence="3">The sequence shown here is derived from an EMBL/GenBank/DDBJ whole genome shotgun (WGS) entry which is preliminary data.</text>
</comment>
<dbReference type="STRING" id="641524.ADICYQ_4136"/>
<sequence>MSKEIYLIASGDLRLPANQTCWQAQKDMEDSLQGVFDDLGIKVIRAHKYDEEKGHGFIDSQKMGMDVFRDIDPEKPLIVAESVWQFSHHVLAGLTTHKGPILTIANWSGQWPGLVGMLNLNGSLTKAGVPYSTLWSQDFKDSFFLNGFKEWLESGKITHDLSHVKAFDSSSIPAKALETGTELAKEFRKNKAIMGVFDEGCMGMFNAIIPDHLLHKTGLFKERLSQSTLYAAMRNVSSEEAEEVLQWLLDRGLTFNWGNQTRDRAYQGANA</sequence>
<accession>S7V9E6</accession>
<keyword evidence="2" id="KW-0119">Carbohydrate metabolism</keyword>
<dbReference type="GO" id="GO:0030145">
    <property type="term" value="F:manganese ion binding"/>
    <property type="evidence" value="ECO:0007669"/>
    <property type="project" value="InterPro"/>
</dbReference>
<dbReference type="SUPFAM" id="SSF53743">
    <property type="entry name" value="FucI/AraA N-terminal and middle domains"/>
    <property type="match status" value="1"/>
</dbReference>
<dbReference type="GO" id="GO:0019571">
    <property type="term" value="P:D-arabinose catabolic process"/>
    <property type="evidence" value="ECO:0007669"/>
    <property type="project" value="TreeGrafter"/>
</dbReference>
<evidence type="ECO:0000313" key="4">
    <source>
        <dbReference type="Proteomes" id="UP000014974"/>
    </source>
</evidence>
<dbReference type="GO" id="GO:0042355">
    <property type="term" value="P:L-fucose catabolic process"/>
    <property type="evidence" value="ECO:0007669"/>
    <property type="project" value="TreeGrafter"/>
</dbReference>
<dbReference type="GO" id="GO:0008736">
    <property type="term" value="F:L-fucose isomerase activity"/>
    <property type="evidence" value="ECO:0007669"/>
    <property type="project" value="InterPro"/>
</dbReference>
<dbReference type="GO" id="GO:0008790">
    <property type="term" value="F:arabinose isomerase activity"/>
    <property type="evidence" value="ECO:0007669"/>
    <property type="project" value="TreeGrafter"/>
</dbReference>
<dbReference type="EMBL" id="ATNM01000139">
    <property type="protein sequence ID" value="EPR66875.1"/>
    <property type="molecule type" value="Genomic_DNA"/>
</dbReference>
<keyword evidence="1 3" id="KW-0413">Isomerase</keyword>
<protein>
    <submittedName>
        <fullName evidence="3">Putative L-fucose isomerase</fullName>
    </submittedName>
</protein>
<name>S7V9E6_9BACT</name>
<dbReference type="RefSeq" id="WP_020891140.1">
    <property type="nucleotide sequence ID" value="NZ_ATNM01000139.1"/>
</dbReference>